<dbReference type="GO" id="GO:0046872">
    <property type="term" value="F:metal ion binding"/>
    <property type="evidence" value="ECO:0007669"/>
    <property type="project" value="UniProtKB-KW"/>
</dbReference>
<dbReference type="SUPFAM" id="SSF102114">
    <property type="entry name" value="Radical SAM enzymes"/>
    <property type="match status" value="1"/>
</dbReference>
<accession>A0A401ZL37</accession>
<dbReference type="Proteomes" id="UP000287224">
    <property type="component" value="Unassembled WGS sequence"/>
</dbReference>
<name>A0A401ZL37_9CHLR</name>
<comment type="caution">
    <text evidence="4">The sequence shown here is derived from an EMBL/GenBank/DDBJ whole genome shotgun (WGS) entry which is preliminary data.</text>
</comment>
<proteinExistence type="predicted"/>
<dbReference type="GO" id="GO:0003824">
    <property type="term" value="F:catalytic activity"/>
    <property type="evidence" value="ECO:0007669"/>
    <property type="project" value="InterPro"/>
</dbReference>
<dbReference type="OrthoDB" id="9785699at2"/>
<sequence>MEIHLREAKSILGPQRGGFLASGTYPYTHTLSCYVGCGFGSTTCGMYCYAQFLPNWSFVGGSATWGSAVHIKANAPQLLDETLAKMRPATRQKLRIFMSSSTDPYQPLENKYQLTRQCLEVFARYPDLDLLLIQTRSPLVERDLALIKQIPYAWLSMTIETNDQSYLKNLRGGPPLEKRWQAVRAASQQDVPTQIAVSPCLPYTSAEQFGQWLIESSARRIIVDTMVDGDGTAGYRTSHSPYAQAVPDWSETRHARQLYDHLRHHPQTRNITIGWSLDGFSIPPRIRKTEDLVAQPRLL</sequence>
<evidence type="ECO:0008006" key="6">
    <source>
        <dbReference type="Google" id="ProtNLM"/>
    </source>
</evidence>
<keyword evidence="1" id="KW-0479">Metal-binding</keyword>
<dbReference type="Gene3D" id="3.80.30.30">
    <property type="match status" value="1"/>
</dbReference>
<evidence type="ECO:0000256" key="3">
    <source>
        <dbReference type="ARBA" id="ARBA00023014"/>
    </source>
</evidence>
<organism evidence="4 5">
    <name type="scientific">Dictyobacter aurantiacus</name>
    <dbReference type="NCBI Taxonomy" id="1936993"/>
    <lineage>
        <taxon>Bacteria</taxon>
        <taxon>Bacillati</taxon>
        <taxon>Chloroflexota</taxon>
        <taxon>Ktedonobacteria</taxon>
        <taxon>Ktedonobacterales</taxon>
        <taxon>Dictyobacteraceae</taxon>
        <taxon>Dictyobacter</taxon>
    </lineage>
</organism>
<dbReference type="GO" id="GO:0051536">
    <property type="term" value="F:iron-sulfur cluster binding"/>
    <property type="evidence" value="ECO:0007669"/>
    <property type="project" value="UniProtKB-KW"/>
</dbReference>
<dbReference type="PANTHER" id="PTHR43432:SF3">
    <property type="entry name" value="SLR0285 PROTEIN"/>
    <property type="match status" value="1"/>
</dbReference>
<dbReference type="InterPro" id="IPR007197">
    <property type="entry name" value="rSAM"/>
</dbReference>
<dbReference type="InterPro" id="IPR040086">
    <property type="entry name" value="MJ0683-like"/>
</dbReference>
<evidence type="ECO:0000256" key="2">
    <source>
        <dbReference type="ARBA" id="ARBA00023004"/>
    </source>
</evidence>
<keyword evidence="5" id="KW-1185">Reference proteome</keyword>
<dbReference type="SFLD" id="SFLDS00029">
    <property type="entry name" value="Radical_SAM"/>
    <property type="match status" value="1"/>
</dbReference>
<protein>
    <recommendedName>
        <fullName evidence="6">Radical SAM protein</fullName>
    </recommendedName>
</protein>
<evidence type="ECO:0000256" key="1">
    <source>
        <dbReference type="ARBA" id="ARBA00022723"/>
    </source>
</evidence>
<dbReference type="EMBL" id="BIFQ01000001">
    <property type="protein sequence ID" value="GCE07566.1"/>
    <property type="molecule type" value="Genomic_DNA"/>
</dbReference>
<dbReference type="InterPro" id="IPR058240">
    <property type="entry name" value="rSAM_sf"/>
</dbReference>
<keyword evidence="3" id="KW-0411">Iron-sulfur</keyword>
<dbReference type="RefSeq" id="WP_126598923.1">
    <property type="nucleotide sequence ID" value="NZ_BIFQ01000001.1"/>
</dbReference>
<keyword evidence="2" id="KW-0408">Iron</keyword>
<dbReference type="AlphaFoldDB" id="A0A401ZL37"/>
<evidence type="ECO:0000313" key="4">
    <source>
        <dbReference type="EMBL" id="GCE07566.1"/>
    </source>
</evidence>
<dbReference type="SFLD" id="SFLDG01084">
    <property type="entry name" value="Uncharacterised_Radical_SAM_Su"/>
    <property type="match status" value="1"/>
</dbReference>
<reference evidence="5" key="1">
    <citation type="submission" date="2018-12" db="EMBL/GenBank/DDBJ databases">
        <title>Tengunoibacter tsumagoiensis gen. nov., sp. nov., Dictyobacter kobayashii sp. nov., D. alpinus sp. nov., and D. joshuensis sp. nov. and description of Dictyobacteraceae fam. nov. within the order Ktedonobacterales isolated from Tengu-no-mugimeshi.</title>
        <authorList>
            <person name="Wang C.M."/>
            <person name="Zheng Y."/>
            <person name="Sakai Y."/>
            <person name="Toyoda A."/>
            <person name="Minakuchi Y."/>
            <person name="Abe K."/>
            <person name="Yokota A."/>
            <person name="Yabe S."/>
        </authorList>
    </citation>
    <scope>NUCLEOTIDE SEQUENCE [LARGE SCALE GENOMIC DNA]</scope>
    <source>
        <strain evidence="5">S-27</strain>
    </source>
</reference>
<gene>
    <name evidence="4" type="ORF">KDAU_48950</name>
</gene>
<dbReference type="PANTHER" id="PTHR43432">
    <property type="entry name" value="SLR0285 PROTEIN"/>
    <property type="match status" value="1"/>
</dbReference>
<evidence type="ECO:0000313" key="5">
    <source>
        <dbReference type="Proteomes" id="UP000287224"/>
    </source>
</evidence>